<dbReference type="EMBL" id="VNHW01000003">
    <property type="protein sequence ID" value="TYP89044.1"/>
    <property type="molecule type" value="Genomic_DNA"/>
</dbReference>
<protein>
    <submittedName>
        <fullName evidence="2">Uncharacterized protein</fullName>
    </submittedName>
</protein>
<dbReference type="AlphaFoldDB" id="A0A5S5D126"/>
<sequence length="254" mass="27325">MGRATHVGRRVKVTDPIAAARPYDYADAFELRLEGPDHCSPEEWVRAGVDATPTWIKRIAGNADGLGSVRIVESTAAVVVLEDSDRLMDTVMVARNVEPGRRVLTTILRYRRPVLTRGVWAIVGILHRRTARRVVTGGLRQATGPSAAAASSLDRRAAPEFRRSLRVVRAEHRTAPSGTDPTHAPAVPTSRRSSCPGDVDASPSVVLRPRVAGAMRGLHVTVNPAEDDGLVTPAGGEGDTAPDPPLVGRDRPWR</sequence>
<dbReference type="Proteomes" id="UP000322499">
    <property type="component" value="Unassembled WGS sequence"/>
</dbReference>
<evidence type="ECO:0000313" key="2">
    <source>
        <dbReference type="EMBL" id="TYP89044.1"/>
    </source>
</evidence>
<evidence type="ECO:0000256" key="1">
    <source>
        <dbReference type="SAM" id="MobiDB-lite"/>
    </source>
</evidence>
<keyword evidence="3" id="KW-1185">Reference proteome</keyword>
<proteinExistence type="predicted"/>
<feature type="region of interest" description="Disordered" evidence="1">
    <location>
        <begin position="218"/>
        <end position="254"/>
    </location>
</feature>
<comment type="caution">
    <text evidence="2">The sequence shown here is derived from an EMBL/GenBank/DDBJ whole genome shotgun (WGS) entry which is preliminary data.</text>
</comment>
<organism evidence="2 3">
    <name type="scientific">Blastococcus xanthinilyticus</name>
    <dbReference type="NCBI Taxonomy" id="1564164"/>
    <lineage>
        <taxon>Bacteria</taxon>
        <taxon>Bacillati</taxon>
        <taxon>Actinomycetota</taxon>
        <taxon>Actinomycetes</taxon>
        <taxon>Geodermatophilales</taxon>
        <taxon>Geodermatophilaceae</taxon>
        <taxon>Blastococcus</taxon>
    </lineage>
</organism>
<gene>
    <name evidence="2" type="ORF">BD833_103200</name>
</gene>
<feature type="region of interest" description="Disordered" evidence="1">
    <location>
        <begin position="169"/>
        <end position="202"/>
    </location>
</feature>
<name>A0A5S5D126_9ACTN</name>
<reference evidence="2 3" key="1">
    <citation type="submission" date="2019-07" db="EMBL/GenBank/DDBJ databases">
        <title>Genomic Encyclopedia of Archaeal and Bacterial Type Strains, Phase II (KMG-II): from individual species to whole genera.</title>
        <authorList>
            <person name="Goeker M."/>
        </authorList>
    </citation>
    <scope>NUCLEOTIDE SEQUENCE [LARGE SCALE GENOMIC DNA]</scope>
    <source>
        <strain evidence="2 3">DSM 46842</strain>
    </source>
</reference>
<accession>A0A5S5D126</accession>
<evidence type="ECO:0000313" key="3">
    <source>
        <dbReference type="Proteomes" id="UP000322499"/>
    </source>
</evidence>